<evidence type="ECO:0008006" key="4">
    <source>
        <dbReference type="Google" id="ProtNLM"/>
    </source>
</evidence>
<proteinExistence type="predicted"/>
<dbReference type="EMBL" id="JACBKZ010000008">
    <property type="protein sequence ID" value="KAF5943874.1"/>
    <property type="molecule type" value="Genomic_DNA"/>
</dbReference>
<evidence type="ECO:0000313" key="3">
    <source>
        <dbReference type="Proteomes" id="UP000593564"/>
    </source>
</evidence>
<name>A0A7J7GWK9_CAMSI</name>
<keyword evidence="3" id="KW-1185">Reference proteome</keyword>
<keyword evidence="1" id="KW-0472">Membrane</keyword>
<evidence type="ECO:0000313" key="2">
    <source>
        <dbReference type="EMBL" id="KAF5943874.1"/>
    </source>
</evidence>
<reference evidence="3" key="1">
    <citation type="journal article" date="2020" name="Nat. Commun.">
        <title>Genome assembly of wild tea tree DASZ reveals pedigree and selection history of tea varieties.</title>
        <authorList>
            <person name="Zhang W."/>
            <person name="Zhang Y."/>
            <person name="Qiu H."/>
            <person name="Guo Y."/>
            <person name="Wan H."/>
            <person name="Zhang X."/>
            <person name="Scossa F."/>
            <person name="Alseekh S."/>
            <person name="Zhang Q."/>
            <person name="Wang P."/>
            <person name="Xu L."/>
            <person name="Schmidt M.H."/>
            <person name="Jia X."/>
            <person name="Li D."/>
            <person name="Zhu A."/>
            <person name="Guo F."/>
            <person name="Chen W."/>
            <person name="Ni D."/>
            <person name="Usadel B."/>
            <person name="Fernie A.R."/>
            <person name="Wen W."/>
        </authorList>
    </citation>
    <scope>NUCLEOTIDE SEQUENCE [LARGE SCALE GENOMIC DNA]</scope>
    <source>
        <strain evidence="3">cv. G240</strain>
    </source>
</reference>
<dbReference type="AlphaFoldDB" id="A0A7J7GWK9"/>
<feature type="transmembrane region" description="Helical" evidence="1">
    <location>
        <begin position="6"/>
        <end position="25"/>
    </location>
</feature>
<feature type="transmembrane region" description="Helical" evidence="1">
    <location>
        <begin position="137"/>
        <end position="161"/>
    </location>
</feature>
<feature type="transmembrane region" description="Helical" evidence="1">
    <location>
        <begin position="113"/>
        <end position="131"/>
    </location>
</feature>
<comment type="caution">
    <text evidence="2">The sequence shown here is derived from an EMBL/GenBank/DDBJ whole genome shotgun (WGS) entry which is preliminary data.</text>
</comment>
<organism evidence="2 3">
    <name type="scientific">Camellia sinensis</name>
    <name type="common">Tea plant</name>
    <name type="synonym">Thea sinensis</name>
    <dbReference type="NCBI Taxonomy" id="4442"/>
    <lineage>
        <taxon>Eukaryota</taxon>
        <taxon>Viridiplantae</taxon>
        <taxon>Streptophyta</taxon>
        <taxon>Embryophyta</taxon>
        <taxon>Tracheophyta</taxon>
        <taxon>Spermatophyta</taxon>
        <taxon>Magnoliopsida</taxon>
        <taxon>eudicotyledons</taxon>
        <taxon>Gunneridae</taxon>
        <taxon>Pentapetalae</taxon>
        <taxon>asterids</taxon>
        <taxon>Ericales</taxon>
        <taxon>Theaceae</taxon>
        <taxon>Camellia</taxon>
    </lineage>
</organism>
<evidence type="ECO:0000256" key="1">
    <source>
        <dbReference type="SAM" id="Phobius"/>
    </source>
</evidence>
<protein>
    <recommendedName>
        <fullName evidence="4">Sodium/calcium exchanger membrane region domain-containing protein</fullName>
    </recommendedName>
</protein>
<accession>A0A7J7GWK9</accession>
<gene>
    <name evidence="2" type="ORF">HYC85_017951</name>
</gene>
<keyword evidence="1" id="KW-0812">Transmembrane</keyword>
<keyword evidence="1" id="KW-1133">Transmembrane helix</keyword>
<dbReference type="Proteomes" id="UP000593564">
    <property type="component" value="Unassembled WGS sequence"/>
</dbReference>
<sequence>MGSKKLFNIIGTGFFGNVFEILMVLPEIMDLLISGLIEEKEDVQSRVTVAVGMNVGSTVFASHCSGECVEGFTTDKSSSQDSEPPSTSKLLLITEKLSFLTDTGIKTGEKTSYTAGIMLLSLIPFIILQLSNIAKTSSASCMLILMALIVLVSGLLSYFMYQNLLAGFSQYMQSHAQGKLVTNEGLPNIPIMKGWLSTFQIKKQK</sequence>
<reference evidence="2 3" key="2">
    <citation type="submission" date="2020-07" db="EMBL/GenBank/DDBJ databases">
        <title>Genome assembly of wild tea tree DASZ reveals pedigree and selection history of tea varieties.</title>
        <authorList>
            <person name="Zhang W."/>
        </authorList>
    </citation>
    <scope>NUCLEOTIDE SEQUENCE [LARGE SCALE GENOMIC DNA]</scope>
    <source>
        <strain evidence="3">cv. G240</strain>
        <tissue evidence="2">Leaf</tissue>
    </source>
</reference>